<feature type="compositionally biased region" description="Basic and acidic residues" evidence="1">
    <location>
        <begin position="194"/>
        <end position="209"/>
    </location>
</feature>
<evidence type="ECO:0000313" key="3">
    <source>
        <dbReference type="EMBL" id="MBN2910194.1"/>
    </source>
</evidence>
<dbReference type="Pfam" id="PF01476">
    <property type="entry name" value="LysM"/>
    <property type="match status" value="1"/>
</dbReference>
<feature type="compositionally biased region" description="Polar residues" evidence="1">
    <location>
        <begin position="179"/>
        <end position="189"/>
    </location>
</feature>
<evidence type="ECO:0000259" key="2">
    <source>
        <dbReference type="PROSITE" id="PS51782"/>
    </source>
</evidence>
<accession>A0ABS2WKY7</accession>
<dbReference type="SMART" id="SM00257">
    <property type="entry name" value="LysM"/>
    <property type="match status" value="1"/>
</dbReference>
<dbReference type="EMBL" id="JAFHAP010000010">
    <property type="protein sequence ID" value="MBN2910194.1"/>
    <property type="molecule type" value="Genomic_DNA"/>
</dbReference>
<feature type="compositionally biased region" description="Basic and acidic residues" evidence="1">
    <location>
        <begin position="319"/>
        <end position="329"/>
    </location>
</feature>
<feature type="compositionally biased region" description="Low complexity" evidence="1">
    <location>
        <begin position="162"/>
        <end position="173"/>
    </location>
</feature>
<protein>
    <submittedName>
        <fullName evidence="3">LysM peptidoglycan-binding domain-containing protein</fullName>
    </submittedName>
</protein>
<dbReference type="Pfam" id="PF20918">
    <property type="entry name" value="SPOCS_spoVID-N"/>
    <property type="match status" value="1"/>
</dbReference>
<organism evidence="3 4">
    <name type="scientific">Polycladomyces zharkentensis</name>
    <dbReference type="NCBI Taxonomy" id="2807616"/>
    <lineage>
        <taxon>Bacteria</taxon>
        <taxon>Bacillati</taxon>
        <taxon>Bacillota</taxon>
        <taxon>Bacilli</taxon>
        <taxon>Bacillales</taxon>
        <taxon>Thermoactinomycetaceae</taxon>
        <taxon>Polycladomyces</taxon>
    </lineage>
</organism>
<name>A0ABS2WKY7_9BACL</name>
<dbReference type="PROSITE" id="PS51782">
    <property type="entry name" value="LYSM"/>
    <property type="match status" value="1"/>
</dbReference>
<feature type="region of interest" description="Disordered" evidence="1">
    <location>
        <begin position="145"/>
        <end position="351"/>
    </location>
</feature>
<feature type="compositionally biased region" description="Acidic residues" evidence="1">
    <location>
        <begin position="284"/>
        <end position="294"/>
    </location>
</feature>
<dbReference type="InterPro" id="IPR018392">
    <property type="entry name" value="LysM"/>
</dbReference>
<feature type="compositionally biased region" description="Basic and acidic residues" evidence="1">
    <location>
        <begin position="148"/>
        <end position="159"/>
    </location>
</feature>
<feature type="compositionally biased region" description="Acidic residues" evidence="1">
    <location>
        <begin position="374"/>
        <end position="387"/>
    </location>
</feature>
<dbReference type="InterPro" id="IPR048862">
    <property type="entry name" value="SPOCS_spoVID_N"/>
</dbReference>
<dbReference type="SUPFAM" id="SSF54106">
    <property type="entry name" value="LysM domain"/>
    <property type="match status" value="1"/>
</dbReference>
<feature type="region of interest" description="Disordered" evidence="1">
    <location>
        <begin position="69"/>
        <end position="92"/>
    </location>
</feature>
<comment type="caution">
    <text evidence="3">The sequence shown here is derived from an EMBL/GenBank/DDBJ whole genome shotgun (WGS) entry which is preliminary data.</text>
</comment>
<feature type="compositionally biased region" description="Pro residues" evidence="1">
    <location>
        <begin position="330"/>
        <end position="341"/>
    </location>
</feature>
<proteinExistence type="predicted"/>
<reference evidence="3" key="1">
    <citation type="journal article" date="2024" name="Int. J. Syst. Evol. Microbiol.">
        <title>Polycladomyces zharkentensis sp. nov., a novel thermophilic cellulose- and starch-degrading member of the Bacillota from a geothermal aquifer in Kazakhstan.</title>
        <authorList>
            <person name="Mashzhan A."/>
            <person name="Kistaubayeva A."/>
            <person name="Javier-Lopez R."/>
            <person name="Bissenova U."/>
            <person name="Bissenbay A."/>
            <person name="Birkeland N.K."/>
        </authorList>
    </citation>
    <scope>NUCLEOTIDE SEQUENCE</scope>
    <source>
        <strain evidence="3">ZKZ2T</strain>
    </source>
</reference>
<feature type="compositionally biased region" description="Basic and acidic residues" evidence="1">
    <location>
        <begin position="295"/>
        <end position="311"/>
    </location>
</feature>
<gene>
    <name evidence="3" type="ORF">JQC72_11845</name>
</gene>
<dbReference type="InterPro" id="IPR036779">
    <property type="entry name" value="LysM_dom_sf"/>
</dbReference>
<keyword evidence="4" id="KW-1185">Reference proteome</keyword>
<feature type="compositionally biased region" description="Basic and acidic residues" evidence="1">
    <location>
        <begin position="364"/>
        <end position="373"/>
    </location>
</feature>
<dbReference type="RefSeq" id="WP_205495899.1">
    <property type="nucleotide sequence ID" value="NZ_JAFHAP010000010.1"/>
</dbReference>
<feature type="domain" description="LysM" evidence="2">
    <location>
        <begin position="418"/>
        <end position="467"/>
    </location>
</feature>
<sequence length="470" mass="53630">MADDQYSQLRFDILEKVRLHPQQPGIGDLLELDLTPDVEIENHGSHLKIRGYLRLNGRYRGDDWMVSGEQAAEQTELSGGTEQEQAEGEGEETEKLAYVIPVEITLPANRAALDHISAEVESFDYRVLSPFELQIEAVLAIDGFIPEPPREEQSERETSEDSPTFSGFTPSSPEEQMESYETASSQPPTYQFEHMAHPHDARPAYRDPDSQYGWGTRSHAEDVSIRSSGEPEEEAESPHASDGEKREPEWNADDPVAKLQPYESEDVAENQEGVAENQEGVTENQEENESEDEEPAFRQREMKVGFQRQKEQQPSSFRFQDRLLGKPEHPPTWPADPPPDFAPSNQWETNQEEPAWPKNVQLFKDHGEEKPTEYADEVETHEEETSDQVEQNQEKPATQLEWAKWLIGEGEEKFVKLKMVIAQKEDSIDSIAEKYDVLASQLIRVNQLEEEGLKEGQIIHIPQKIRLNES</sequence>
<dbReference type="Gene3D" id="3.10.350.10">
    <property type="entry name" value="LysM domain"/>
    <property type="match status" value="1"/>
</dbReference>
<evidence type="ECO:0000313" key="4">
    <source>
        <dbReference type="Proteomes" id="UP001177120"/>
    </source>
</evidence>
<feature type="compositionally biased region" description="Basic and acidic residues" evidence="1">
    <location>
        <begin position="236"/>
        <end position="249"/>
    </location>
</feature>
<feature type="region of interest" description="Disordered" evidence="1">
    <location>
        <begin position="364"/>
        <end position="396"/>
    </location>
</feature>
<dbReference type="Proteomes" id="UP001177120">
    <property type="component" value="Unassembled WGS sequence"/>
</dbReference>
<evidence type="ECO:0000256" key="1">
    <source>
        <dbReference type="SAM" id="MobiDB-lite"/>
    </source>
</evidence>